<dbReference type="GO" id="GO:0005886">
    <property type="term" value="C:plasma membrane"/>
    <property type="evidence" value="ECO:0007669"/>
    <property type="project" value="UniProtKB-SubCell"/>
</dbReference>
<comment type="caution">
    <text evidence="8">The sequence shown here is derived from an EMBL/GenBank/DDBJ whole genome shotgun (WGS) entry which is preliminary data.</text>
</comment>
<feature type="transmembrane region" description="Helical" evidence="6">
    <location>
        <begin position="12"/>
        <end position="34"/>
    </location>
</feature>
<dbReference type="RefSeq" id="WP_120275731.1">
    <property type="nucleotide sequence ID" value="NZ_RAPN01000006.1"/>
</dbReference>
<dbReference type="Proteomes" id="UP000283387">
    <property type="component" value="Unassembled WGS sequence"/>
</dbReference>
<reference evidence="8 9" key="1">
    <citation type="submission" date="2018-09" db="EMBL/GenBank/DDBJ databases">
        <title>Genomic Encyclopedia of Archaeal and Bacterial Type Strains, Phase II (KMG-II): from individual species to whole genera.</title>
        <authorList>
            <person name="Goeker M."/>
        </authorList>
    </citation>
    <scope>NUCLEOTIDE SEQUENCE [LARGE SCALE GENOMIC DNA]</scope>
    <source>
        <strain evidence="8 9">DSM 27148</strain>
    </source>
</reference>
<evidence type="ECO:0000313" key="9">
    <source>
        <dbReference type="Proteomes" id="UP000283387"/>
    </source>
</evidence>
<sequence>MEEYNYPGVSLRVKAVVSDSIVLLILIIGATYLLESFNNVPGYVRGIVFVGMFLYDPILTSACGGTLGHLLFGIRVKRQNDQQRNIFFPLALIRYIVKIALGWISLVTVMSNKKGKAIHDMIVGSVVRYELPAPAKADL</sequence>
<keyword evidence="3 6" id="KW-0812">Transmembrane</keyword>
<keyword evidence="4 6" id="KW-1133">Transmembrane helix</keyword>
<comment type="subcellular location">
    <subcellularLocation>
        <location evidence="1">Cell membrane</location>
        <topology evidence="1">Multi-pass membrane protein</topology>
    </subcellularLocation>
</comment>
<dbReference type="AlphaFoldDB" id="A0A419VU78"/>
<evidence type="ECO:0000256" key="6">
    <source>
        <dbReference type="SAM" id="Phobius"/>
    </source>
</evidence>
<dbReference type="Pfam" id="PF06271">
    <property type="entry name" value="RDD"/>
    <property type="match status" value="1"/>
</dbReference>
<protein>
    <submittedName>
        <fullName evidence="8">Putative RDD family membrane protein YckC</fullName>
    </submittedName>
</protein>
<evidence type="ECO:0000256" key="3">
    <source>
        <dbReference type="ARBA" id="ARBA00022692"/>
    </source>
</evidence>
<feature type="transmembrane region" description="Helical" evidence="6">
    <location>
        <begin position="86"/>
        <end position="106"/>
    </location>
</feature>
<evidence type="ECO:0000256" key="2">
    <source>
        <dbReference type="ARBA" id="ARBA00022475"/>
    </source>
</evidence>
<feature type="domain" description="RDD" evidence="7">
    <location>
        <begin position="6"/>
        <end position="123"/>
    </location>
</feature>
<feature type="transmembrane region" description="Helical" evidence="6">
    <location>
        <begin position="46"/>
        <end position="74"/>
    </location>
</feature>
<dbReference type="InterPro" id="IPR010432">
    <property type="entry name" value="RDD"/>
</dbReference>
<evidence type="ECO:0000313" key="8">
    <source>
        <dbReference type="EMBL" id="RKD85080.1"/>
    </source>
</evidence>
<keyword evidence="5 6" id="KW-0472">Membrane</keyword>
<keyword evidence="2" id="KW-1003">Cell membrane</keyword>
<evidence type="ECO:0000259" key="7">
    <source>
        <dbReference type="Pfam" id="PF06271"/>
    </source>
</evidence>
<evidence type="ECO:0000256" key="5">
    <source>
        <dbReference type="ARBA" id="ARBA00023136"/>
    </source>
</evidence>
<dbReference type="InterPro" id="IPR051791">
    <property type="entry name" value="Pra-immunoreactive"/>
</dbReference>
<evidence type="ECO:0000256" key="1">
    <source>
        <dbReference type="ARBA" id="ARBA00004651"/>
    </source>
</evidence>
<accession>A0A419VU78</accession>
<name>A0A419VU78_9BACT</name>
<organism evidence="8 9">
    <name type="scientific">Mangrovibacterium diazotrophicum</name>
    <dbReference type="NCBI Taxonomy" id="1261403"/>
    <lineage>
        <taxon>Bacteria</taxon>
        <taxon>Pseudomonadati</taxon>
        <taxon>Bacteroidota</taxon>
        <taxon>Bacteroidia</taxon>
        <taxon>Marinilabiliales</taxon>
        <taxon>Prolixibacteraceae</taxon>
        <taxon>Mangrovibacterium</taxon>
    </lineage>
</organism>
<dbReference type="EMBL" id="RAPN01000006">
    <property type="protein sequence ID" value="RKD85080.1"/>
    <property type="molecule type" value="Genomic_DNA"/>
</dbReference>
<dbReference type="OrthoDB" id="982116at2"/>
<proteinExistence type="predicted"/>
<dbReference type="PANTHER" id="PTHR36115">
    <property type="entry name" value="PROLINE-RICH ANTIGEN HOMOLOG-RELATED"/>
    <property type="match status" value="1"/>
</dbReference>
<evidence type="ECO:0000256" key="4">
    <source>
        <dbReference type="ARBA" id="ARBA00022989"/>
    </source>
</evidence>
<keyword evidence="9" id="KW-1185">Reference proteome</keyword>
<gene>
    <name evidence="8" type="ORF">BC643_4599</name>
</gene>